<proteinExistence type="predicted"/>
<evidence type="ECO:0000313" key="3">
    <source>
        <dbReference type="Proteomes" id="UP000652176"/>
    </source>
</evidence>
<name>A0ABR9D652_9GAMM</name>
<feature type="compositionally biased region" description="Basic residues" evidence="1">
    <location>
        <begin position="1"/>
        <end position="10"/>
    </location>
</feature>
<feature type="region of interest" description="Disordered" evidence="1">
    <location>
        <begin position="1"/>
        <end position="48"/>
    </location>
</feature>
<protein>
    <submittedName>
        <fullName evidence="2">Uncharacterized protein</fullName>
    </submittedName>
</protein>
<dbReference type="EMBL" id="JACXSS010000001">
    <property type="protein sequence ID" value="MBD9357352.1"/>
    <property type="molecule type" value="Genomic_DNA"/>
</dbReference>
<accession>A0ABR9D652</accession>
<evidence type="ECO:0000256" key="1">
    <source>
        <dbReference type="SAM" id="MobiDB-lite"/>
    </source>
</evidence>
<comment type="caution">
    <text evidence="2">The sequence shown here is derived from an EMBL/GenBank/DDBJ whole genome shotgun (WGS) entry which is preliminary data.</text>
</comment>
<reference evidence="2 3" key="1">
    <citation type="submission" date="2020-09" db="EMBL/GenBank/DDBJ databases">
        <title>Methylomonas albis sp. nov. and Methylomonas fluvii sp. nov.: Two cold-adapted methanotrophs from the River Elbe and an amended description of Methylovulum psychrotolerans strain Eb1.</title>
        <authorList>
            <person name="Bussmann I.K."/>
            <person name="Klings K.-W."/>
            <person name="Warnstedt J."/>
            <person name="Hoppert M."/>
            <person name="Saborowski A."/>
            <person name="Horn F."/>
            <person name="Liebner S."/>
        </authorList>
    </citation>
    <scope>NUCLEOTIDE SEQUENCE [LARGE SCALE GENOMIC DNA]</scope>
    <source>
        <strain evidence="2 3">EbA</strain>
    </source>
</reference>
<organism evidence="2 3">
    <name type="scientific">Methylomonas albis</name>
    <dbReference type="NCBI Taxonomy" id="1854563"/>
    <lineage>
        <taxon>Bacteria</taxon>
        <taxon>Pseudomonadati</taxon>
        <taxon>Pseudomonadota</taxon>
        <taxon>Gammaproteobacteria</taxon>
        <taxon>Methylococcales</taxon>
        <taxon>Methylococcaceae</taxon>
        <taxon>Methylomonas</taxon>
    </lineage>
</organism>
<evidence type="ECO:0000313" key="2">
    <source>
        <dbReference type="EMBL" id="MBD9357352.1"/>
    </source>
</evidence>
<sequence length="48" mass="5089">MAAILRAKRKKGEEEATGIKNLTAKGLKRPQGKGPLTGKGLSEKGRTL</sequence>
<gene>
    <name evidence="2" type="ORF">IE877_15940</name>
</gene>
<keyword evidence="3" id="KW-1185">Reference proteome</keyword>
<dbReference type="Proteomes" id="UP000652176">
    <property type="component" value="Unassembled WGS sequence"/>
</dbReference>
<dbReference type="RefSeq" id="WP_192375636.1">
    <property type="nucleotide sequence ID" value="NZ_CAJHIV010000001.1"/>
</dbReference>